<gene>
    <name evidence="1" type="ORF">C6N75_15205</name>
</gene>
<dbReference type="Proteomes" id="UP000239322">
    <property type="component" value="Unassembled WGS sequence"/>
</dbReference>
<organism evidence="1 2">
    <name type="scientific">Streptomyces solincola</name>
    <dbReference type="NCBI Taxonomy" id="2100817"/>
    <lineage>
        <taxon>Bacteria</taxon>
        <taxon>Bacillati</taxon>
        <taxon>Actinomycetota</taxon>
        <taxon>Actinomycetes</taxon>
        <taxon>Kitasatosporales</taxon>
        <taxon>Streptomycetaceae</taxon>
        <taxon>Streptomyces</taxon>
    </lineage>
</organism>
<accession>A0A2S9PVD0</accession>
<evidence type="ECO:0000313" key="1">
    <source>
        <dbReference type="EMBL" id="PRH78380.1"/>
    </source>
</evidence>
<sequence length="260" mass="27309">MTAAAVLEAARTVLGAGWMTFPAHNGHIEGSIRSHQGHKVVLRGLASGNVFAAGLLPNGVRRESSTRPQAHTAAGYGSALGDLIKSTLVPAHDAVSPTLRAHRAVTNVLPHPARTHWEYGTVTTTWALPGGGRGAHCAEPRADFAEGTPGGPGSDSYVRLTGLTAEQATTVLRALHTSNRDPRQHEPVHGGLAQQMKAAAPGLRPIDTYNWPRLGGRCTTSLCVDNRVKVELHYGARPNVANIVVTGPLLANQLNAVTAL</sequence>
<dbReference type="EMBL" id="PVLV01000210">
    <property type="protein sequence ID" value="PRH78380.1"/>
    <property type="molecule type" value="Genomic_DNA"/>
</dbReference>
<evidence type="ECO:0000313" key="2">
    <source>
        <dbReference type="Proteomes" id="UP000239322"/>
    </source>
</evidence>
<comment type="caution">
    <text evidence="1">The sequence shown here is derived from an EMBL/GenBank/DDBJ whole genome shotgun (WGS) entry which is preliminary data.</text>
</comment>
<reference evidence="1 2" key="1">
    <citation type="submission" date="2018-03" db="EMBL/GenBank/DDBJ databases">
        <title>Novel Streptomyces sp. from soil.</title>
        <authorList>
            <person name="Tan G.Y.A."/>
            <person name="Lee Z.Y."/>
        </authorList>
    </citation>
    <scope>NUCLEOTIDE SEQUENCE [LARGE SCALE GENOMIC DNA]</scope>
    <source>
        <strain evidence="1 2">ST5x</strain>
    </source>
</reference>
<protein>
    <submittedName>
        <fullName evidence="1">Uncharacterized protein</fullName>
    </submittedName>
</protein>
<dbReference type="AlphaFoldDB" id="A0A2S9PVD0"/>
<proteinExistence type="predicted"/>
<name>A0A2S9PVD0_9ACTN</name>
<keyword evidence="2" id="KW-1185">Reference proteome</keyword>